<reference evidence="1" key="2">
    <citation type="journal article" date="2021" name="PeerJ">
        <title>Extensive microbial diversity within the chicken gut microbiome revealed by metagenomics and culture.</title>
        <authorList>
            <person name="Gilroy R."/>
            <person name="Ravi A."/>
            <person name="Getino M."/>
            <person name="Pursley I."/>
            <person name="Horton D.L."/>
            <person name="Alikhan N.F."/>
            <person name="Baker D."/>
            <person name="Gharbi K."/>
            <person name="Hall N."/>
            <person name="Watson M."/>
            <person name="Adriaenssens E.M."/>
            <person name="Foster-Nyarko E."/>
            <person name="Jarju S."/>
            <person name="Secka A."/>
            <person name="Antonio M."/>
            <person name="Oren A."/>
            <person name="Chaudhuri R.R."/>
            <person name="La Ragione R."/>
            <person name="Hildebrand F."/>
            <person name="Pallen M.J."/>
        </authorList>
    </citation>
    <scope>NUCLEOTIDE SEQUENCE</scope>
    <source>
        <strain evidence="1">11159</strain>
    </source>
</reference>
<evidence type="ECO:0000313" key="1">
    <source>
        <dbReference type="EMBL" id="MBO8427109.1"/>
    </source>
</evidence>
<proteinExistence type="predicted"/>
<reference evidence="1" key="1">
    <citation type="submission" date="2020-10" db="EMBL/GenBank/DDBJ databases">
        <authorList>
            <person name="Gilroy R."/>
        </authorList>
    </citation>
    <scope>NUCLEOTIDE SEQUENCE</scope>
    <source>
        <strain evidence="1">11159</strain>
    </source>
</reference>
<gene>
    <name evidence="1" type="ORF">IAC58_00915</name>
</gene>
<organism evidence="1 2">
    <name type="scientific">Candidatus Onthovivens merdipullorum</name>
    <dbReference type="NCBI Taxonomy" id="2840889"/>
    <lineage>
        <taxon>Bacteria</taxon>
        <taxon>Bacillati</taxon>
        <taxon>Bacillota</taxon>
        <taxon>Bacilli</taxon>
        <taxon>Bacillales</taxon>
        <taxon>Candidatus Onthovivens</taxon>
    </lineage>
</organism>
<comment type="caution">
    <text evidence="1">The sequence shown here is derived from an EMBL/GenBank/DDBJ whole genome shotgun (WGS) entry which is preliminary data.</text>
</comment>
<accession>A0A9D9DL88</accession>
<dbReference type="EMBL" id="JADIMY010000016">
    <property type="protein sequence ID" value="MBO8427109.1"/>
    <property type="molecule type" value="Genomic_DNA"/>
</dbReference>
<name>A0A9D9DL88_9BACL</name>
<evidence type="ECO:0000313" key="2">
    <source>
        <dbReference type="Proteomes" id="UP000823613"/>
    </source>
</evidence>
<dbReference type="Proteomes" id="UP000823613">
    <property type="component" value="Unassembled WGS sequence"/>
</dbReference>
<dbReference type="AlphaFoldDB" id="A0A9D9DL88"/>
<sequence>MKYYLITFSPLNGYHGPFLVRSETSKLFEPHYIYDSVLELWIEDIFCITNDHLVGYDPTEDIGYRLHNDYVYREMKEITLNEVNKIIKSKTYTFTIFKFSKYIELLRKLTKN</sequence>
<protein>
    <submittedName>
        <fullName evidence="1">Uncharacterized protein</fullName>
    </submittedName>
</protein>